<dbReference type="RefSeq" id="WP_191739095.1">
    <property type="nucleotide sequence ID" value="NZ_JACSQB010000029.1"/>
</dbReference>
<reference evidence="4 5" key="1">
    <citation type="submission" date="2020-08" db="EMBL/GenBank/DDBJ databases">
        <title>A Genomic Blueprint of the Chicken Gut Microbiome.</title>
        <authorList>
            <person name="Gilroy R."/>
            <person name="Ravi A."/>
            <person name="Getino M."/>
            <person name="Pursley I."/>
            <person name="Horton D.L."/>
            <person name="Alikhan N.-F."/>
            <person name="Baker D."/>
            <person name="Gharbi K."/>
            <person name="Hall N."/>
            <person name="Watson M."/>
            <person name="Adriaenssens E.M."/>
            <person name="Foster-Nyarko E."/>
            <person name="Jarju S."/>
            <person name="Secka A."/>
            <person name="Antonio M."/>
            <person name="Oren A."/>
            <person name="Chaudhuri R."/>
            <person name="La Ragione R.M."/>
            <person name="Hildebrand F."/>
            <person name="Pallen M.J."/>
        </authorList>
    </citation>
    <scope>NUCLEOTIDE SEQUENCE [LARGE SCALE GENOMIC DNA]</scope>
    <source>
        <strain evidence="4 5">N37</strain>
    </source>
</reference>
<organism evidence="4 5">
    <name type="scientific">Clostridium faecium</name>
    <dbReference type="NCBI Taxonomy" id="2762223"/>
    <lineage>
        <taxon>Bacteria</taxon>
        <taxon>Bacillati</taxon>
        <taxon>Bacillota</taxon>
        <taxon>Clostridia</taxon>
        <taxon>Eubacteriales</taxon>
        <taxon>Clostridiaceae</taxon>
        <taxon>Clostridium</taxon>
    </lineage>
</organism>
<evidence type="ECO:0000256" key="1">
    <source>
        <dbReference type="ARBA" id="ARBA00007362"/>
    </source>
</evidence>
<feature type="domain" description="EamA" evidence="3">
    <location>
        <begin position="143"/>
        <end position="269"/>
    </location>
</feature>
<proteinExistence type="inferred from homology"/>
<comment type="similarity">
    <text evidence="1">Belongs to the EamA transporter family.</text>
</comment>
<evidence type="ECO:0000313" key="5">
    <source>
        <dbReference type="Proteomes" id="UP000627166"/>
    </source>
</evidence>
<feature type="transmembrane region" description="Helical" evidence="2">
    <location>
        <begin position="196"/>
        <end position="217"/>
    </location>
</feature>
<keyword evidence="5" id="KW-1185">Reference proteome</keyword>
<comment type="caution">
    <text evidence="4">The sequence shown here is derived from an EMBL/GenBank/DDBJ whole genome shotgun (WGS) entry which is preliminary data.</text>
</comment>
<protein>
    <submittedName>
        <fullName evidence="4">EamA family transporter</fullName>
    </submittedName>
</protein>
<evidence type="ECO:0000256" key="2">
    <source>
        <dbReference type="SAM" id="Phobius"/>
    </source>
</evidence>
<feature type="domain" description="EamA" evidence="3">
    <location>
        <begin position="9"/>
        <end position="133"/>
    </location>
</feature>
<dbReference type="InterPro" id="IPR000620">
    <property type="entry name" value="EamA_dom"/>
</dbReference>
<feature type="transmembrane region" description="Helical" evidence="2">
    <location>
        <begin position="66"/>
        <end position="85"/>
    </location>
</feature>
<dbReference type="InterPro" id="IPR037185">
    <property type="entry name" value="EmrE-like"/>
</dbReference>
<dbReference type="Pfam" id="PF00892">
    <property type="entry name" value="EamA"/>
    <property type="match status" value="2"/>
</dbReference>
<evidence type="ECO:0000259" key="3">
    <source>
        <dbReference type="Pfam" id="PF00892"/>
    </source>
</evidence>
<keyword evidence="2" id="KW-0472">Membrane</keyword>
<feature type="transmembrane region" description="Helical" evidence="2">
    <location>
        <begin position="91"/>
        <end position="110"/>
    </location>
</feature>
<dbReference type="EMBL" id="JACSQB010000029">
    <property type="protein sequence ID" value="MBD8046118.1"/>
    <property type="molecule type" value="Genomic_DNA"/>
</dbReference>
<keyword evidence="2" id="KW-1133">Transmembrane helix</keyword>
<feature type="transmembrane region" description="Helical" evidence="2">
    <location>
        <begin position="12"/>
        <end position="31"/>
    </location>
</feature>
<name>A0ABR8YQ26_9CLOT</name>
<dbReference type="PANTHER" id="PTHR22911">
    <property type="entry name" value="ACYL-MALONYL CONDENSING ENZYME-RELATED"/>
    <property type="match status" value="1"/>
</dbReference>
<sequence>MFNIDIRVKSIIFLLIAAILWSLGGVFIKLISWNAMTILGLRSLFTALIFLLIIKRPNFKFTINNLLIILCYSATMILFVISTKITTAANAILLQYTSPIYAAILGVWILKENIRKSDYLFMVLILFGMILFFIQSIEKGSLLGNIFAALSGVTYGAMHVFMRRGKEEEQIQCVFWGNVFIAVISIPFMFNITHTFINWSGILILAVFQFSLPYFLYCIAIKNVTALEAALIPMIEPILNPIWVLIVVGEKPGIYSIIGGIIVILAVMIRTFCIIKRQKLETNKFT</sequence>
<dbReference type="SUPFAM" id="SSF103481">
    <property type="entry name" value="Multidrug resistance efflux transporter EmrE"/>
    <property type="match status" value="2"/>
</dbReference>
<feature type="transmembrane region" description="Helical" evidence="2">
    <location>
        <begin position="254"/>
        <end position="275"/>
    </location>
</feature>
<feature type="transmembrane region" description="Helical" evidence="2">
    <location>
        <begin position="173"/>
        <end position="190"/>
    </location>
</feature>
<accession>A0ABR8YQ26</accession>
<feature type="transmembrane region" description="Helical" evidence="2">
    <location>
        <begin position="119"/>
        <end position="137"/>
    </location>
</feature>
<keyword evidence="2" id="KW-0812">Transmembrane</keyword>
<gene>
    <name evidence="4" type="ORF">H9637_03500</name>
</gene>
<dbReference type="Proteomes" id="UP000627166">
    <property type="component" value="Unassembled WGS sequence"/>
</dbReference>
<feature type="transmembrane region" description="Helical" evidence="2">
    <location>
        <begin position="143"/>
        <end position="161"/>
    </location>
</feature>
<evidence type="ECO:0000313" key="4">
    <source>
        <dbReference type="EMBL" id="MBD8046118.1"/>
    </source>
</evidence>
<feature type="transmembrane region" description="Helical" evidence="2">
    <location>
        <begin position="229"/>
        <end position="248"/>
    </location>
</feature>
<feature type="transmembrane region" description="Helical" evidence="2">
    <location>
        <begin position="37"/>
        <end position="54"/>
    </location>
</feature>